<protein>
    <submittedName>
        <fullName evidence="1">Uncharacterized protein</fullName>
    </submittedName>
</protein>
<gene>
    <name evidence="1" type="ORF">MLD38_020561</name>
</gene>
<evidence type="ECO:0000313" key="1">
    <source>
        <dbReference type="EMBL" id="KAI4364473.1"/>
    </source>
</evidence>
<name>A0ACB9QE88_9MYRT</name>
<accession>A0ACB9QE88</accession>
<organism evidence="1 2">
    <name type="scientific">Melastoma candidum</name>
    <dbReference type="NCBI Taxonomy" id="119954"/>
    <lineage>
        <taxon>Eukaryota</taxon>
        <taxon>Viridiplantae</taxon>
        <taxon>Streptophyta</taxon>
        <taxon>Embryophyta</taxon>
        <taxon>Tracheophyta</taxon>
        <taxon>Spermatophyta</taxon>
        <taxon>Magnoliopsida</taxon>
        <taxon>eudicotyledons</taxon>
        <taxon>Gunneridae</taxon>
        <taxon>Pentapetalae</taxon>
        <taxon>rosids</taxon>
        <taxon>malvids</taxon>
        <taxon>Myrtales</taxon>
        <taxon>Melastomataceae</taxon>
        <taxon>Melastomatoideae</taxon>
        <taxon>Melastomateae</taxon>
        <taxon>Melastoma</taxon>
    </lineage>
</organism>
<sequence>MNLSNGKGSLSTLTNTGGSWKPADMVSDKFPAGLRVLVVDDDPTCLMILEKMLKTCQYEVTTCNRAEIALSNLRNNRNGFDVVLSDVHMPDMDGFKLLECIGLEMDLPVIMMSADDGKQVVMRGVTHGACDYLIKPIRIEALKNIWQHVVRKRKNGWKELEQSGSAEDGDCLLKHSEDVDYSSTGNEGTWKNVKRRKDDEDDAEERDDTSTLKKPRVVWSVELHQQFVAAVNQLGIDKAVPKKILELMNVPGLTRENVASHLQKYRLYLRRLSGVSQHPAGVNNPFISPQDAAFGPISSLNGLDLPAIVASGQLPTQSLATLQAPGFGRPSPKSGISMPVLDQRSMFSFDNPKIRFGEAQQPQQNVGGSKQMNLLHGIPTNMEPKQLASLQQSTQPFGNLNGQVVPQVASNSGSLVQMSQTQSRGQMLGESSGARAPRLPAAISQSPLPSQVASGVLVRNGTSENGRAAGQNHPPQTSSTASYSANNSLVGTSNSFPIITPASGLPSFTPNNGGFQDNVPSSVKVQQAAAIPSYDILNDLHKIRSCDWEFQSMGIPYNGSRQDNMLLGNIEASSSLLAHQGSSSSIQIRGPNRSGTVAGKTTVPPEGSHPVSARNFSQQFSSTGHGPVQVKVESFADPVSRSNDLLYQEHFGQEDLMSMLLKPQQQGIIRPADSEFEFDGYSVDNIPV</sequence>
<proteinExistence type="predicted"/>
<keyword evidence="2" id="KW-1185">Reference proteome</keyword>
<dbReference type="Proteomes" id="UP001057402">
    <property type="component" value="Chromosome 6"/>
</dbReference>
<comment type="caution">
    <text evidence="1">The sequence shown here is derived from an EMBL/GenBank/DDBJ whole genome shotgun (WGS) entry which is preliminary data.</text>
</comment>
<dbReference type="EMBL" id="CM042885">
    <property type="protein sequence ID" value="KAI4364473.1"/>
    <property type="molecule type" value="Genomic_DNA"/>
</dbReference>
<reference evidence="2" key="1">
    <citation type="journal article" date="2023" name="Front. Plant Sci.">
        <title>Chromosomal-level genome assembly of Melastoma candidum provides insights into trichome evolution.</title>
        <authorList>
            <person name="Zhong Y."/>
            <person name="Wu W."/>
            <person name="Sun C."/>
            <person name="Zou P."/>
            <person name="Liu Y."/>
            <person name="Dai S."/>
            <person name="Zhou R."/>
        </authorList>
    </citation>
    <scope>NUCLEOTIDE SEQUENCE [LARGE SCALE GENOMIC DNA]</scope>
</reference>
<evidence type="ECO:0000313" key="2">
    <source>
        <dbReference type="Proteomes" id="UP001057402"/>
    </source>
</evidence>